<dbReference type="EMBL" id="BBPA01000039">
    <property type="protein sequence ID" value="GAL93456.1"/>
    <property type="molecule type" value="Genomic_DNA"/>
</dbReference>
<accession>A0A0A1VW29</accession>
<dbReference type="Proteomes" id="UP000030321">
    <property type="component" value="Unassembled WGS sequence"/>
</dbReference>
<organism evidence="1 2">
    <name type="scientific">Microcystis aeruginosa NIES-44</name>
    <dbReference type="NCBI Taxonomy" id="449439"/>
    <lineage>
        <taxon>Bacteria</taxon>
        <taxon>Bacillati</taxon>
        <taxon>Cyanobacteriota</taxon>
        <taxon>Cyanophyceae</taxon>
        <taxon>Oscillatoriophycideae</taxon>
        <taxon>Chroococcales</taxon>
        <taxon>Microcystaceae</taxon>
        <taxon>Microcystis</taxon>
    </lineage>
</organism>
<sequence length="84" mass="9926">MKIEHPNSLEITPEESQELEYLRVTIERAIKDGVITRIEFESIKTIMFSNKKNNPDQILRQVTLYRHLVVEKLNNSELIFESPQ</sequence>
<reference evidence="2" key="1">
    <citation type="journal article" date="2015" name="Genome">
        <title>Whole Genome Sequence of the Non-Microcystin-Producing Microcystis aeruginosa Strain NIES-44.</title>
        <authorList>
            <person name="Okano K."/>
            <person name="Miyata N."/>
            <person name="Ozaki Y."/>
        </authorList>
    </citation>
    <scope>NUCLEOTIDE SEQUENCE [LARGE SCALE GENOMIC DNA]</scope>
    <source>
        <strain evidence="2">NIES-44</strain>
    </source>
</reference>
<protein>
    <submittedName>
        <fullName evidence="1">Uncharacterized protein</fullName>
    </submittedName>
</protein>
<evidence type="ECO:0000313" key="1">
    <source>
        <dbReference type="EMBL" id="GAL93456.1"/>
    </source>
</evidence>
<dbReference type="RefSeq" id="WP_045359227.1">
    <property type="nucleotide sequence ID" value="NZ_BBPA01000039.1"/>
</dbReference>
<evidence type="ECO:0000313" key="2">
    <source>
        <dbReference type="Proteomes" id="UP000030321"/>
    </source>
</evidence>
<proteinExistence type="predicted"/>
<name>A0A0A1VW29_MICAE</name>
<gene>
    <name evidence="1" type="ORF">N44_02143</name>
</gene>
<dbReference type="AlphaFoldDB" id="A0A0A1VW29"/>
<comment type="caution">
    <text evidence="1">The sequence shown here is derived from an EMBL/GenBank/DDBJ whole genome shotgun (WGS) entry which is preliminary data.</text>
</comment>